<proteinExistence type="predicted"/>
<evidence type="ECO:0000313" key="2">
    <source>
        <dbReference type="Proteomes" id="UP000318582"/>
    </source>
</evidence>
<comment type="caution">
    <text evidence="1">The sequence shown here is derived from an EMBL/GenBank/DDBJ whole genome shotgun (WGS) entry which is preliminary data.</text>
</comment>
<evidence type="ECO:0000313" key="1">
    <source>
        <dbReference type="EMBL" id="TPX61325.1"/>
    </source>
</evidence>
<reference evidence="1 2" key="1">
    <citation type="journal article" date="2019" name="Sci. Rep.">
        <title>Comparative genomics of chytrid fungi reveal insights into the obligate biotrophic and pathogenic lifestyle of Synchytrium endobioticum.</title>
        <authorList>
            <person name="van de Vossenberg B.T.L.H."/>
            <person name="Warris S."/>
            <person name="Nguyen H.D.T."/>
            <person name="van Gent-Pelzer M.P.E."/>
            <person name="Joly D.L."/>
            <person name="van de Geest H.C."/>
            <person name="Bonants P.J.M."/>
            <person name="Smith D.S."/>
            <person name="Levesque C.A."/>
            <person name="van der Lee T.A.J."/>
        </authorList>
    </citation>
    <scope>NUCLEOTIDE SEQUENCE [LARGE SCALE GENOMIC DNA]</scope>
    <source>
        <strain evidence="1 2">CBS 809.83</strain>
    </source>
</reference>
<dbReference type="Proteomes" id="UP000318582">
    <property type="component" value="Unassembled WGS sequence"/>
</dbReference>
<name>A0A507ED98_9FUNG</name>
<gene>
    <name evidence="1" type="ORF">PhCBS80983_g01138</name>
</gene>
<accession>A0A507ED98</accession>
<protein>
    <submittedName>
        <fullName evidence="1">Uncharacterized protein</fullName>
    </submittedName>
</protein>
<dbReference type="AlphaFoldDB" id="A0A507ED98"/>
<keyword evidence="2" id="KW-1185">Reference proteome</keyword>
<organism evidence="1 2">
    <name type="scientific">Powellomyces hirtus</name>
    <dbReference type="NCBI Taxonomy" id="109895"/>
    <lineage>
        <taxon>Eukaryota</taxon>
        <taxon>Fungi</taxon>
        <taxon>Fungi incertae sedis</taxon>
        <taxon>Chytridiomycota</taxon>
        <taxon>Chytridiomycota incertae sedis</taxon>
        <taxon>Chytridiomycetes</taxon>
        <taxon>Spizellomycetales</taxon>
        <taxon>Powellomycetaceae</taxon>
        <taxon>Powellomyces</taxon>
    </lineage>
</organism>
<sequence>MHIRALHTAAILRSVIKRSTDKSPKGGAGMAAGDLARTKAATVGNKYHHLPEGYVVNLRSPRYYELAGAGVDRPHAGWDKWQYDQDIVATISKDVEKKTTAKTTTKRKSKA</sequence>
<dbReference type="EMBL" id="QEAQ01000008">
    <property type="protein sequence ID" value="TPX61325.1"/>
    <property type="molecule type" value="Genomic_DNA"/>
</dbReference>